<dbReference type="AlphaFoldDB" id="A0A6J1VCT6"/>
<dbReference type="PANTHER" id="PTHR24252:SF17">
    <property type="entry name" value="SUPPRESSOR OF TUMORIGENICITY 14 PROTEIN HOMOLOG-RELATED"/>
    <property type="match status" value="1"/>
</dbReference>
<evidence type="ECO:0000256" key="2">
    <source>
        <dbReference type="ARBA" id="ARBA00022801"/>
    </source>
</evidence>
<dbReference type="PANTHER" id="PTHR24252">
    <property type="entry name" value="ACROSIN-RELATED"/>
    <property type="match status" value="1"/>
</dbReference>
<dbReference type="SMART" id="SM00020">
    <property type="entry name" value="Tryp_SPc"/>
    <property type="match status" value="1"/>
</dbReference>
<dbReference type="Proteomes" id="UP000504612">
    <property type="component" value="Unplaced"/>
</dbReference>
<accession>A0A6J1VCT6</accession>
<dbReference type="InterPro" id="IPR001254">
    <property type="entry name" value="Trypsin_dom"/>
</dbReference>
<comment type="similarity">
    <text evidence="5">Belongs to the peptidase S1 family. CLIP subfamily.</text>
</comment>
<keyword evidence="8" id="KW-1185">Reference proteome</keyword>
<organism evidence="8 9">
    <name type="scientific">Notechis scutatus</name>
    <name type="common">mainland tiger snake</name>
    <dbReference type="NCBI Taxonomy" id="8663"/>
    <lineage>
        <taxon>Eukaryota</taxon>
        <taxon>Metazoa</taxon>
        <taxon>Chordata</taxon>
        <taxon>Craniata</taxon>
        <taxon>Vertebrata</taxon>
        <taxon>Euteleostomi</taxon>
        <taxon>Lepidosauria</taxon>
        <taxon>Squamata</taxon>
        <taxon>Bifurcata</taxon>
        <taxon>Unidentata</taxon>
        <taxon>Episquamata</taxon>
        <taxon>Toxicofera</taxon>
        <taxon>Serpentes</taxon>
        <taxon>Colubroidea</taxon>
        <taxon>Elapidae</taxon>
        <taxon>Hydrophiinae</taxon>
        <taxon>Notechis</taxon>
    </lineage>
</organism>
<keyword evidence="3" id="KW-0720">Serine protease</keyword>
<feature type="domain" description="Peptidase S1" evidence="7">
    <location>
        <begin position="66"/>
        <end position="251"/>
    </location>
</feature>
<dbReference type="PROSITE" id="PS50240">
    <property type="entry name" value="TRYPSIN_DOM"/>
    <property type="match status" value="1"/>
</dbReference>
<keyword evidence="6" id="KW-1133">Transmembrane helix</keyword>
<dbReference type="InterPro" id="IPR009003">
    <property type="entry name" value="Peptidase_S1_PA"/>
</dbReference>
<evidence type="ECO:0000313" key="9">
    <source>
        <dbReference type="RefSeq" id="XP_026541082.1"/>
    </source>
</evidence>
<dbReference type="FunFam" id="2.40.10.10:FF:000002">
    <property type="entry name" value="Transmembrane protease serine"/>
    <property type="match status" value="1"/>
</dbReference>
<evidence type="ECO:0000256" key="1">
    <source>
        <dbReference type="ARBA" id="ARBA00022670"/>
    </source>
</evidence>
<evidence type="ECO:0000256" key="6">
    <source>
        <dbReference type="SAM" id="Phobius"/>
    </source>
</evidence>
<keyword evidence="4" id="KW-1015">Disulfide bond</keyword>
<dbReference type="SUPFAM" id="SSF50494">
    <property type="entry name" value="Trypsin-like serine proteases"/>
    <property type="match status" value="1"/>
</dbReference>
<dbReference type="InterPro" id="IPR033116">
    <property type="entry name" value="TRYPSIN_SER"/>
</dbReference>
<dbReference type="RefSeq" id="XP_026541082.1">
    <property type="nucleotide sequence ID" value="XM_026685297.1"/>
</dbReference>
<dbReference type="GO" id="GO:0004252">
    <property type="term" value="F:serine-type endopeptidase activity"/>
    <property type="evidence" value="ECO:0007669"/>
    <property type="project" value="InterPro"/>
</dbReference>
<dbReference type="PROSITE" id="PS00135">
    <property type="entry name" value="TRYPSIN_SER"/>
    <property type="match status" value="1"/>
</dbReference>
<dbReference type="Gene3D" id="2.40.10.10">
    <property type="entry name" value="Trypsin-like serine proteases"/>
    <property type="match status" value="1"/>
</dbReference>
<sequence>MAEKDGELKTCRWTLPKVMAVGAGTFLLLAGIGVGIWAIVVSVLGSEKGSLYAGEYATKGTGTLPAICDLASPFPARCLQELWDYSFSNSQPFLEKVTSSRRTRVYIGAWGKHGVEGELANHCKTGIELMEAPGSLVQRQLLIPPSFVGHQSEDLQEARVPVLSTAICNGPDYYSSQIKPRMFCAGFPGGGIDACQGDSGGPFMCEDSISQVLRWRLCGIVSWGTGCALANKPGVYTKVNAFHGWIHHTMKTNSHISGLVIQQ</sequence>
<keyword evidence="6" id="KW-0812">Transmembrane</keyword>
<evidence type="ECO:0000256" key="4">
    <source>
        <dbReference type="ARBA" id="ARBA00023157"/>
    </source>
</evidence>
<reference evidence="9" key="1">
    <citation type="submission" date="2025-08" db="UniProtKB">
        <authorList>
            <consortium name="RefSeq"/>
        </authorList>
    </citation>
    <scope>IDENTIFICATION</scope>
</reference>
<dbReference type="CDD" id="cd00190">
    <property type="entry name" value="Tryp_SPc"/>
    <property type="match status" value="1"/>
</dbReference>
<evidence type="ECO:0000259" key="7">
    <source>
        <dbReference type="PROSITE" id="PS50240"/>
    </source>
</evidence>
<gene>
    <name evidence="9" type="primary">LOC113423751</name>
</gene>
<keyword evidence="2" id="KW-0378">Hydrolase</keyword>
<keyword evidence="6" id="KW-0472">Membrane</keyword>
<name>A0A6J1VCT6_9SAUR</name>
<evidence type="ECO:0000256" key="3">
    <source>
        <dbReference type="ARBA" id="ARBA00022825"/>
    </source>
</evidence>
<proteinExistence type="inferred from homology"/>
<dbReference type="Pfam" id="PF00089">
    <property type="entry name" value="Trypsin"/>
    <property type="match status" value="1"/>
</dbReference>
<evidence type="ECO:0000256" key="5">
    <source>
        <dbReference type="ARBA" id="ARBA00024195"/>
    </source>
</evidence>
<dbReference type="InterPro" id="IPR043504">
    <property type="entry name" value="Peptidase_S1_PA_chymotrypsin"/>
</dbReference>
<dbReference type="KEGG" id="nss:113423751"/>
<dbReference type="GO" id="GO:0006508">
    <property type="term" value="P:proteolysis"/>
    <property type="evidence" value="ECO:0007669"/>
    <property type="project" value="UniProtKB-KW"/>
</dbReference>
<evidence type="ECO:0000313" key="8">
    <source>
        <dbReference type="Proteomes" id="UP000504612"/>
    </source>
</evidence>
<keyword evidence="1" id="KW-0645">Protease</keyword>
<dbReference type="GeneID" id="113423751"/>
<feature type="transmembrane region" description="Helical" evidence="6">
    <location>
        <begin position="20"/>
        <end position="44"/>
    </location>
</feature>
<protein>
    <submittedName>
        <fullName evidence="9">Serine protease 45-like</fullName>
    </submittedName>
</protein>